<sequence length="86" mass="9675">MDAGLGDVLSAGIAVIILNITRVEQEADDGINTENKKATDKKVASKINIYLLKYIFFKISIKIFSRTKIYQINMLVRFNNLVADPK</sequence>
<organism evidence="1 2">
    <name type="scientific">Desulforamulus profundi</name>
    <dbReference type="NCBI Taxonomy" id="1383067"/>
    <lineage>
        <taxon>Bacteria</taxon>
        <taxon>Bacillati</taxon>
        <taxon>Bacillota</taxon>
        <taxon>Clostridia</taxon>
        <taxon>Eubacteriales</taxon>
        <taxon>Peptococcaceae</taxon>
        <taxon>Desulforamulus</taxon>
    </lineage>
</organism>
<name>A0A2C6MDK5_9FIRM</name>
<accession>A0A2C6MDK5</accession>
<dbReference type="EMBL" id="AWQQ01000095">
    <property type="protein sequence ID" value="PHJ37366.1"/>
    <property type="molecule type" value="Genomic_DNA"/>
</dbReference>
<evidence type="ECO:0000313" key="2">
    <source>
        <dbReference type="Proteomes" id="UP000222564"/>
    </source>
</evidence>
<gene>
    <name evidence="1" type="ORF">P378_17110</name>
</gene>
<reference evidence="1 2" key="1">
    <citation type="submission" date="2013-09" db="EMBL/GenBank/DDBJ databases">
        <title>Biodegradation of hydrocarbons in the deep terrestrial subsurface : characterization of a microbial consortium composed of two Desulfotomaculum species originating from a deep geological formation.</title>
        <authorList>
            <person name="Aullo T."/>
            <person name="Berlendis S."/>
            <person name="Lascourreges J.-F."/>
            <person name="Dessort D."/>
            <person name="Saint-Laurent S."/>
            <person name="Schraauwers B."/>
            <person name="Mas J."/>
            <person name="Magot M."/>
            <person name="Ranchou-Peyruse A."/>
        </authorList>
    </citation>
    <scope>NUCLEOTIDE SEQUENCE [LARGE SCALE GENOMIC DNA]</scope>
    <source>
        <strain evidence="1 2">Bs107</strain>
    </source>
</reference>
<dbReference type="Proteomes" id="UP000222564">
    <property type="component" value="Unassembled WGS sequence"/>
</dbReference>
<comment type="caution">
    <text evidence="1">The sequence shown here is derived from an EMBL/GenBank/DDBJ whole genome shotgun (WGS) entry which is preliminary data.</text>
</comment>
<keyword evidence="2" id="KW-1185">Reference proteome</keyword>
<evidence type="ECO:0000313" key="1">
    <source>
        <dbReference type="EMBL" id="PHJ37366.1"/>
    </source>
</evidence>
<proteinExistence type="predicted"/>
<protein>
    <submittedName>
        <fullName evidence="1">Uncharacterized protein</fullName>
    </submittedName>
</protein>
<dbReference type="AlphaFoldDB" id="A0A2C6MDK5"/>
<dbReference type="RefSeq" id="WP_180261131.1">
    <property type="nucleotide sequence ID" value="NZ_AWQQ01000095.1"/>
</dbReference>